<comment type="caution">
    <text evidence="2">The sequence shown here is derived from an EMBL/GenBank/DDBJ whole genome shotgun (WGS) entry which is preliminary data.</text>
</comment>
<feature type="compositionally biased region" description="Basic residues" evidence="1">
    <location>
        <begin position="54"/>
        <end position="63"/>
    </location>
</feature>
<dbReference type="EMBL" id="BAAAZA010000004">
    <property type="protein sequence ID" value="GAA3853900.1"/>
    <property type="molecule type" value="Genomic_DNA"/>
</dbReference>
<organism evidence="2 3">
    <name type="scientific">Streptomyces lannensis</name>
    <dbReference type="NCBI Taxonomy" id="766498"/>
    <lineage>
        <taxon>Bacteria</taxon>
        <taxon>Bacillati</taxon>
        <taxon>Actinomycetota</taxon>
        <taxon>Actinomycetes</taxon>
        <taxon>Kitasatosporales</taxon>
        <taxon>Streptomycetaceae</taxon>
        <taxon>Streptomyces</taxon>
    </lineage>
</organism>
<evidence type="ECO:0000313" key="2">
    <source>
        <dbReference type="EMBL" id="GAA3853900.1"/>
    </source>
</evidence>
<protein>
    <submittedName>
        <fullName evidence="2">Uncharacterized protein</fullName>
    </submittedName>
</protein>
<sequence length="74" mass="7389">MGDRGALAGDAVIVGGAGPRRKAPAAAFPHPLPVAYGHAPVTLSGAAALRGKARAPGRGRIVRRGSVDQGEWAP</sequence>
<name>A0ABP7JTJ3_9ACTN</name>
<reference evidence="3" key="1">
    <citation type="journal article" date="2019" name="Int. J. Syst. Evol. Microbiol.">
        <title>The Global Catalogue of Microorganisms (GCM) 10K type strain sequencing project: providing services to taxonomists for standard genome sequencing and annotation.</title>
        <authorList>
            <consortium name="The Broad Institute Genomics Platform"/>
            <consortium name="The Broad Institute Genome Sequencing Center for Infectious Disease"/>
            <person name="Wu L."/>
            <person name="Ma J."/>
        </authorList>
    </citation>
    <scope>NUCLEOTIDE SEQUENCE [LARGE SCALE GENOMIC DNA]</scope>
    <source>
        <strain evidence="3">JCM 16578</strain>
    </source>
</reference>
<proteinExistence type="predicted"/>
<feature type="region of interest" description="Disordered" evidence="1">
    <location>
        <begin position="54"/>
        <end position="74"/>
    </location>
</feature>
<evidence type="ECO:0000313" key="3">
    <source>
        <dbReference type="Proteomes" id="UP001501563"/>
    </source>
</evidence>
<evidence type="ECO:0000256" key="1">
    <source>
        <dbReference type="SAM" id="MobiDB-lite"/>
    </source>
</evidence>
<keyword evidence="3" id="KW-1185">Reference proteome</keyword>
<gene>
    <name evidence="2" type="ORF">GCM10022207_16260</name>
</gene>
<dbReference type="Proteomes" id="UP001501563">
    <property type="component" value="Unassembled WGS sequence"/>
</dbReference>
<accession>A0ABP7JTJ3</accession>